<proteinExistence type="predicted"/>
<dbReference type="InterPro" id="IPR001119">
    <property type="entry name" value="SLH_dom"/>
</dbReference>
<protein>
    <recommendedName>
        <fullName evidence="1">SLH domain-containing protein</fullName>
    </recommendedName>
</protein>
<accession>A0ABQ1FXF3</accession>
<sequence>MQTLIRYQVLKPDEAGLLHPEAEITVGDWLDMMAHAATTYISSSNNGDDGKPKSIAGVAPEDVYYASVQYASGAGWIDAKSQVAVHDKLTRDKLAALLAGILQYSKLTAYLNENGEANQFADAASIQNKGAVTLAVKLGLLQGTQGTGGRFEPQHIVTKAEAAQIIMKLVKLQGHTDQKIVQSY</sequence>
<name>A0ABQ1FXF3_9BACL</name>
<dbReference type="PROSITE" id="PS51272">
    <property type="entry name" value="SLH"/>
    <property type="match status" value="1"/>
</dbReference>
<evidence type="ECO:0000313" key="3">
    <source>
        <dbReference type="Proteomes" id="UP000609323"/>
    </source>
</evidence>
<dbReference type="Pfam" id="PF00395">
    <property type="entry name" value="SLH"/>
    <property type="match status" value="1"/>
</dbReference>
<reference evidence="3" key="1">
    <citation type="journal article" date="2019" name="Int. J. Syst. Evol. Microbiol.">
        <title>The Global Catalogue of Microorganisms (GCM) 10K type strain sequencing project: providing services to taxonomists for standard genome sequencing and annotation.</title>
        <authorList>
            <consortium name="The Broad Institute Genomics Platform"/>
            <consortium name="The Broad Institute Genome Sequencing Center for Infectious Disease"/>
            <person name="Wu L."/>
            <person name="Ma J."/>
        </authorList>
    </citation>
    <scope>NUCLEOTIDE SEQUENCE [LARGE SCALE GENOMIC DNA]</scope>
    <source>
        <strain evidence="3">CGMCC 1.15044</strain>
    </source>
</reference>
<gene>
    <name evidence="2" type="ORF">GCM10010917_18060</name>
</gene>
<evidence type="ECO:0000259" key="1">
    <source>
        <dbReference type="PROSITE" id="PS51272"/>
    </source>
</evidence>
<organism evidence="2 3">
    <name type="scientific">Paenibacillus physcomitrellae</name>
    <dbReference type="NCBI Taxonomy" id="1619311"/>
    <lineage>
        <taxon>Bacteria</taxon>
        <taxon>Bacillati</taxon>
        <taxon>Bacillota</taxon>
        <taxon>Bacilli</taxon>
        <taxon>Bacillales</taxon>
        <taxon>Paenibacillaceae</taxon>
        <taxon>Paenibacillus</taxon>
    </lineage>
</organism>
<dbReference type="RefSeq" id="WP_094094964.1">
    <property type="nucleotide sequence ID" value="NZ_BMHF01000005.1"/>
</dbReference>
<evidence type="ECO:0000313" key="2">
    <source>
        <dbReference type="EMBL" id="GGA33299.1"/>
    </source>
</evidence>
<dbReference type="Proteomes" id="UP000609323">
    <property type="component" value="Unassembled WGS sequence"/>
</dbReference>
<comment type="caution">
    <text evidence="2">The sequence shown here is derived from an EMBL/GenBank/DDBJ whole genome shotgun (WGS) entry which is preliminary data.</text>
</comment>
<keyword evidence="3" id="KW-1185">Reference proteome</keyword>
<feature type="domain" description="SLH" evidence="1">
    <location>
        <begin position="115"/>
        <end position="180"/>
    </location>
</feature>
<dbReference type="EMBL" id="BMHF01000005">
    <property type="protein sequence ID" value="GGA33299.1"/>
    <property type="molecule type" value="Genomic_DNA"/>
</dbReference>